<feature type="signal peptide" evidence="2">
    <location>
        <begin position="1"/>
        <end position="21"/>
    </location>
</feature>
<dbReference type="InterPro" id="IPR032675">
    <property type="entry name" value="LRR_dom_sf"/>
</dbReference>
<name>A0A9P6JAX2_MORAP</name>
<dbReference type="SUPFAM" id="SSF52047">
    <property type="entry name" value="RNI-like"/>
    <property type="match status" value="1"/>
</dbReference>
<keyword evidence="4" id="KW-1185">Reference proteome</keyword>
<comment type="caution">
    <text evidence="3">The sequence shown here is derived from an EMBL/GenBank/DDBJ whole genome shotgun (WGS) entry which is preliminary data.</text>
</comment>
<organism evidence="3 4">
    <name type="scientific">Mortierella alpina</name>
    <name type="common">Oleaginous fungus</name>
    <name type="synonym">Mortierella renispora</name>
    <dbReference type="NCBI Taxonomy" id="64518"/>
    <lineage>
        <taxon>Eukaryota</taxon>
        <taxon>Fungi</taxon>
        <taxon>Fungi incertae sedis</taxon>
        <taxon>Mucoromycota</taxon>
        <taxon>Mortierellomycotina</taxon>
        <taxon>Mortierellomycetes</taxon>
        <taxon>Mortierellales</taxon>
        <taxon>Mortierellaceae</taxon>
        <taxon>Mortierella</taxon>
    </lineage>
</organism>
<dbReference type="AlphaFoldDB" id="A0A9P6JAX2"/>
<feature type="compositionally biased region" description="Acidic residues" evidence="1">
    <location>
        <begin position="394"/>
        <end position="412"/>
    </location>
</feature>
<gene>
    <name evidence="3" type="ORF">BGZ70_003086</name>
</gene>
<dbReference type="Gene3D" id="3.80.10.10">
    <property type="entry name" value="Ribonuclease Inhibitor"/>
    <property type="match status" value="1"/>
</dbReference>
<dbReference type="OrthoDB" id="2436390at2759"/>
<evidence type="ECO:0000256" key="2">
    <source>
        <dbReference type="SAM" id="SignalP"/>
    </source>
</evidence>
<feature type="region of interest" description="Disordered" evidence="1">
    <location>
        <begin position="394"/>
        <end position="423"/>
    </location>
</feature>
<evidence type="ECO:0000313" key="3">
    <source>
        <dbReference type="EMBL" id="KAF9966170.1"/>
    </source>
</evidence>
<accession>A0A9P6JAX2</accession>
<reference evidence="3" key="1">
    <citation type="journal article" date="2020" name="Fungal Divers.">
        <title>Resolving the Mortierellaceae phylogeny through synthesis of multi-gene phylogenetics and phylogenomics.</title>
        <authorList>
            <person name="Vandepol N."/>
            <person name="Liber J."/>
            <person name="Desiro A."/>
            <person name="Na H."/>
            <person name="Kennedy M."/>
            <person name="Barry K."/>
            <person name="Grigoriev I.V."/>
            <person name="Miller A.N."/>
            <person name="O'Donnell K."/>
            <person name="Stajich J.E."/>
            <person name="Bonito G."/>
        </authorList>
    </citation>
    <scope>NUCLEOTIDE SEQUENCE</scope>
    <source>
        <strain evidence="3">CK1249</strain>
    </source>
</reference>
<dbReference type="SUPFAM" id="SSF81383">
    <property type="entry name" value="F-box domain"/>
    <property type="match status" value="1"/>
</dbReference>
<feature type="chain" id="PRO_5040445574" description="F-box domain-containing protein" evidence="2">
    <location>
        <begin position="22"/>
        <end position="551"/>
    </location>
</feature>
<proteinExistence type="predicted"/>
<evidence type="ECO:0008006" key="5">
    <source>
        <dbReference type="Google" id="ProtNLM"/>
    </source>
</evidence>
<dbReference type="InterPro" id="IPR036047">
    <property type="entry name" value="F-box-like_dom_sf"/>
</dbReference>
<dbReference type="Proteomes" id="UP000738359">
    <property type="component" value="Unassembled WGS sequence"/>
</dbReference>
<evidence type="ECO:0000313" key="4">
    <source>
        <dbReference type="Proteomes" id="UP000738359"/>
    </source>
</evidence>
<feature type="compositionally biased region" description="Basic and acidic residues" evidence="1">
    <location>
        <begin position="414"/>
        <end position="423"/>
    </location>
</feature>
<evidence type="ECO:0000256" key="1">
    <source>
        <dbReference type="SAM" id="MobiDB-lite"/>
    </source>
</evidence>
<dbReference type="EMBL" id="JAAAHY010000180">
    <property type="protein sequence ID" value="KAF9966170.1"/>
    <property type="molecule type" value="Genomic_DNA"/>
</dbReference>
<protein>
    <recommendedName>
        <fullName evidence="5">F-box domain-containing protein</fullName>
    </recommendedName>
</protein>
<sequence>MTENVAHSVFAIPELLLLVSAHLDLDDLTHCVKVCRDWKHQLEPILWTDFCLDRRLVESLDNTLAPPLKAALVRNLPHIKTINVSVASGTLLQALAIGSTISTTTRSDPSCSNLTRLEIDDAVPTAISKLVNLQHLSVHSIDECEDTDAMTLLLQACLRLPNLTELHIDMELTWSDEPDISGLKAVIDEASRARFSHSTGGTKVKSLRLPSDQGDPSPLPFLLFQSNLLELESCEIPLFDPATDPVELEQMVQKSCSKLKRLTCPSLMDHEECAPAVCAFIRGCSGIEIFDSQNFYDYDTDGYIDPAYVIETLVEHHSSSLKDFGLVDCYYALSGDQQAVLSQCKQLKRFWVKDAYTEFSSVGIQFTDIWRSDWVCMELTTLGLVLNRQPTDDDAFGELEDEEGDQEEEGAEEGGSRESESEEDRKMRLISIAAKSVYTRIGRLQKLEVLALSIDISQDTAAEEKDYAWDLTLSKGWLGEMAGLKNLKTLMLHAAFWSKMGQAEVEFMHERWPLLSAIYFNGNASTVQAQPHWQWLRSQRPHLLYNYQFML</sequence>
<keyword evidence="2" id="KW-0732">Signal</keyword>